<name>A0A382YJA4_9ZZZZ</name>
<dbReference type="InterPro" id="IPR001261">
    <property type="entry name" value="ArgE/DapE_CS"/>
</dbReference>
<dbReference type="InterPro" id="IPR002933">
    <property type="entry name" value="Peptidase_M20"/>
</dbReference>
<dbReference type="Gene3D" id="3.40.630.10">
    <property type="entry name" value="Zn peptidases"/>
    <property type="match status" value="1"/>
</dbReference>
<protein>
    <recommendedName>
        <fullName evidence="4">Peptidase M20 dimerisation domain-containing protein</fullName>
    </recommendedName>
</protein>
<dbReference type="AlphaFoldDB" id="A0A382YJA4"/>
<sequence length="218" mass="23294">MKRFWFTSITLSTLTLSTFLLLGAQTPASPTEQRIMDFIDAHTEEAISLLETTVNINSGTMNLEGVQEAGKIFDSELASLGFVTSWIPMDSVERAGHLVAERRGSRGKKILLIGHIDTVFERDSPFQRFERRGGMAAGPGVEDMKGGIVVILYALKALDSVGALEDTTITVFLTGDEEETGDPLDVSRGPLLEAAKASDVTLGFEGGVGGTGTATVAR</sequence>
<evidence type="ECO:0000313" key="3">
    <source>
        <dbReference type="EMBL" id="SVD83170.1"/>
    </source>
</evidence>
<dbReference type="InterPro" id="IPR050072">
    <property type="entry name" value="Peptidase_M20A"/>
</dbReference>
<dbReference type="PROSITE" id="PS00758">
    <property type="entry name" value="ARGE_DAPE_CPG2_1"/>
    <property type="match status" value="1"/>
</dbReference>
<dbReference type="Pfam" id="PF01546">
    <property type="entry name" value="Peptidase_M20"/>
    <property type="match status" value="1"/>
</dbReference>
<accession>A0A382YJA4</accession>
<organism evidence="3">
    <name type="scientific">marine metagenome</name>
    <dbReference type="NCBI Taxonomy" id="408172"/>
    <lineage>
        <taxon>unclassified sequences</taxon>
        <taxon>metagenomes</taxon>
        <taxon>ecological metagenomes</taxon>
    </lineage>
</organism>
<feature type="non-terminal residue" evidence="3">
    <location>
        <position position="218"/>
    </location>
</feature>
<reference evidence="3" key="1">
    <citation type="submission" date="2018-05" db="EMBL/GenBank/DDBJ databases">
        <authorList>
            <person name="Lanie J.A."/>
            <person name="Ng W.-L."/>
            <person name="Kazmierczak K.M."/>
            <person name="Andrzejewski T.M."/>
            <person name="Davidsen T.M."/>
            <person name="Wayne K.J."/>
            <person name="Tettelin H."/>
            <person name="Glass J.I."/>
            <person name="Rusch D."/>
            <person name="Podicherti R."/>
            <person name="Tsui H.-C.T."/>
            <person name="Winkler M.E."/>
        </authorList>
    </citation>
    <scope>NUCLEOTIDE SEQUENCE</scope>
</reference>
<evidence type="ECO:0008006" key="4">
    <source>
        <dbReference type="Google" id="ProtNLM"/>
    </source>
</evidence>
<dbReference type="GO" id="GO:0016787">
    <property type="term" value="F:hydrolase activity"/>
    <property type="evidence" value="ECO:0007669"/>
    <property type="project" value="UniProtKB-KW"/>
</dbReference>
<evidence type="ECO:0000256" key="1">
    <source>
        <dbReference type="ARBA" id="ARBA00022801"/>
    </source>
</evidence>
<dbReference type="SUPFAM" id="SSF53187">
    <property type="entry name" value="Zn-dependent exopeptidases"/>
    <property type="match status" value="1"/>
</dbReference>
<dbReference type="PANTHER" id="PTHR43808">
    <property type="entry name" value="ACETYLORNITHINE DEACETYLASE"/>
    <property type="match status" value="1"/>
</dbReference>
<keyword evidence="1" id="KW-0378">Hydrolase</keyword>
<keyword evidence="2" id="KW-0862">Zinc</keyword>
<dbReference type="PANTHER" id="PTHR43808:SF32">
    <property type="entry name" value="ARGE_DAPE-RELATED DEACYLASE"/>
    <property type="match status" value="1"/>
</dbReference>
<evidence type="ECO:0000256" key="2">
    <source>
        <dbReference type="ARBA" id="ARBA00022833"/>
    </source>
</evidence>
<gene>
    <name evidence="3" type="ORF">METZ01_LOCUS436024</name>
</gene>
<proteinExistence type="predicted"/>
<dbReference type="EMBL" id="UINC01176166">
    <property type="protein sequence ID" value="SVD83170.1"/>
    <property type="molecule type" value="Genomic_DNA"/>
</dbReference>